<dbReference type="RefSeq" id="WP_148744734.1">
    <property type="nucleotide sequence ID" value="NZ_VSTH01000172.1"/>
</dbReference>
<dbReference type="CDD" id="cd07302">
    <property type="entry name" value="CHD"/>
    <property type="match status" value="1"/>
</dbReference>
<feature type="transmembrane region" description="Helical" evidence="4">
    <location>
        <begin position="114"/>
        <end position="134"/>
    </location>
</feature>
<dbReference type="SMART" id="SM00044">
    <property type="entry name" value="CYCc"/>
    <property type="match status" value="1"/>
</dbReference>
<keyword evidence="4" id="KW-0812">Transmembrane</keyword>
<proteinExistence type="predicted"/>
<dbReference type="GO" id="GO:0035556">
    <property type="term" value="P:intracellular signal transduction"/>
    <property type="evidence" value="ECO:0007669"/>
    <property type="project" value="InterPro"/>
</dbReference>
<dbReference type="InterPro" id="IPR001041">
    <property type="entry name" value="2Fe-2S_ferredoxin-type"/>
</dbReference>
<evidence type="ECO:0000259" key="5">
    <source>
        <dbReference type="PROSITE" id="PS50125"/>
    </source>
</evidence>
<name>A0A5S4YD00_9BRAD</name>
<feature type="transmembrane region" description="Helical" evidence="4">
    <location>
        <begin position="54"/>
        <end position="71"/>
    </location>
</feature>
<dbReference type="PROSITE" id="PS51085">
    <property type="entry name" value="2FE2S_FER_2"/>
    <property type="match status" value="1"/>
</dbReference>
<dbReference type="Pfam" id="PF00111">
    <property type="entry name" value="Fer2"/>
    <property type="match status" value="1"/>
</dbReference>
<evidence type="ECO:0000313" key="8">
    <source>
        <dbReference type="Proteomes" id="UP000324797"/>
    </source>
</evidence>
<keyword evidence="2" id="KW-1003">Cell membrane</keyword>
<gene>
    <name evidence="7" type="ORF">FXV83_37345</name>
</gene>
<dbReference type="InterPro" id="IPR050697">
    <property type="entry name" value="Adenylyl/Guanylyl_Cyclase_3/4"/>
</dbReference>
<dbReference type="SUPFAM" id="SSF54292">
    <property type="entry name" value="2Fe-2S ferredoxin-like"/>
    <property type="match status" value="1"/>
</dbReference>
<evidence type="ECO:0000313" key="7">
    <source>
        <dbReference type="EMBL" id="TYO61564.1"/>
    </source>
</evidence>
<dbReference type="InterPro" id="IPR001054">
    <property type="entry name" value="A/G_cyclase"/>
</dbReference>
<evidence type="ECO:0000256" key="2">
    <source>
        <dbReference type="ARBA" id="ARBA00022475"/>
    </source>
</evidence>
<evidence type="ECO:0000256" key="3">
    <source>
        <dbReference type="ARBA" id="ARBA00023136"/>
    </source>
</evidence>
<dbReference type="Pfam" id="PF00211">
    <property type="entry name" value="Guanylate_cyc"/>
    <property type="match status" value="1"/>
</dbReference>
<dbReference type="Gene3D" id="3.30.70.1230">
    <property type="entry name" value="Nucleotide cyclase"/>
    <property type="match status" value="1"/>
</dbReference>
<accession>A0A5S4YD00</accession>
<dbReference type="InterPro" id="IPR012675">
    <property type="entry name" value="Beta-grasp_dom_sf"/>
</dbReference>
<dbReference type="Proteomes" id="UP000324797">
    <property type="component" value="Unassembled WGS sequence"/>
</dbReference>
<keyword evidence="4" id="KW-1133">Transmembrane helix</keyword>
<feature type="domain" description="Guanylate cyclase" evidence="5">
    <location>
        <begin position="257"/>
        <end position="389"/>
    </location>
</feature>
<dbReference type="GO" id="GO:0005886">
    <property type="term" value="C:plasma membrane"/>
    <property type="evidence" value="ECO:0007669"/>
    <property type="project" value="UniProtKB-SubCell"/>
</dbReference>
<dbReference type="InterPro" id="IPR029787">
    <property type="entry name" value="Nucleotide_cyclase"/>
</dbReference>
<feature type="domain" description="2Fe-2S ferredoxin-type" evidence="6">
    <location>
        <begin position="139"/>
        <end position="235"/>
    </location>
</feature>
<dbReference type="EMBL" id="VSTH01000172">
    <property type="protein sequence ID" value="TYO61564.1"/>
    <property type="molecule type" value="Genomic_DNA"/>
</dbReference>
<dbReference type="GO" id="GO:0004016">
    <property type="term" value="F:adenylate cyclase activity"/>
    <property type="evidence" value="ECO:0007669"/>
    <property type="project" value="UniProtKB-ARBA"/>
</dbReference>
<dbReference type="PANTHER" id="PTHR43081">
    <property type="entry name" value="ADENYLATE CYCLASE, TERMINAL-DIFFERENTIATION SPECIFIC-RELATED"/>
    <property type="match status" value="1"/>
</dbReference>
<evidence type="ECO:0000256" key="1">
    <source>
        <dbReference type="ARBA" id="ARBA00004651"/>
    </source>
</evidence>
<dbReference type="SUPFAM" id="SSF55073">
    <property type="entry name" value="Nucleotide cyclase"/>
    <property type="match status" value="1"/>
</dbReference>
<dbReference type="GO" id="GO:0006171">
    <property type="term" value="P:cAMP biosynthetic process"/>
    <property type="evidence" value="ECO:0007669"/>
    <property type="project" value="TreeGrafter"/>
</dbReference>
<dbReference type="PROSITE" id="PS50125">
    <property type="entry name" value="GUANYLATE_CYCLASE_2"/>
    <property type="match status" value="1"/>
</dbReference>
<sequence length="443" mass="48931">MTRRYDVVLTVYFSFVPFWGWRQVTVLLVAWTHGCLGVHYWLRARSNYHKFAPLLLTSATLLPVLALLGIWQGTREVLAQWQLHPEWLQMTVREGHVRDPSVNGPSWDLEVQLYWIYVVLLALVFVAWAARWLVERHHGLINIAYPGGRVVRVPVGCAVLDASRRARIPHAAICGGRGRCTTCRIRVLRGVDTLPPPSASEQALLDRLRAGPSVRLACQLRPRSDTAVLPLLPPDIGASEMRRRDYSEASDIERFVAIMFVDIRRSTALVEKRLPYDVVFLLNHFFDAVAGAVVDTGGMPNQFVGDGMMAIFGIHAGPHEACSQALVAAQLIHSRLSDMNRTLANELSEPIAIGVGLHAGNVILGELGYRDHFVLTAIGDSVHVAARLQELTKDYGCQLVVSDIVAATAGVEMSGFPVREVNVRGRAEPLAVRIVGAMNELVA</sequence>
<evidence type="ECO:0000259" key="6">
    <source>
        <dbReference type="PROSITE" id="PS51085"/>
    </source>
</evidence>
<dbReference type="CDD" id="cd00207">
    <property type="entry name" value="fer2"/>
    <property type="match status" value="1"/>
</dbReference>
<evidence type="ECO:0000256" key="4">
    <source>
        <dbReference type="SAM" id="Phobius"/>
    </source>
</evidence>
<keyword evidence="3 4" id="KW-0472">Membrane</keyword>
<organism evidence="7 8">
    <name type="scientific">Bradyrhizobium hipponense</name>
    <dbReference type="NCBI Taxonomy" id="2605638"/>
    <lineage>
        <taxon>Bacteria</taxon>
        <taxon>Pseudomonadati</taxon>
        <taxon>Pseudomonadota</taxon>
        <taxon>Alphaproteobacteria</taxon>
        <taxon>Hyphomicrobiales</taxon>
        <taxon>Nitrobacteraceae</taxon>
        <taxon>Bradyrhizobium</taxon>
    </lineage>
</organism>
<feature type="transmembrane region" description="Helical" evidence="4">
    <location>
        <begin position="20"/>
        <end position="42"/>
    </location>
</feature>
<reference evidence="7 8" key="1">
    <citation type="submission" date="2019-08" db="EMBL/GenBank/DDBJ databases">
        <title>Bradyrhizobium hipponensis sp. nov., a rhizobium isolated from a Lupinus angustifolius root nodule in Tunisia.</title>
        <authorList>
            <person name="Off K."/>
            <person name="Rejili M."/>
            <person name="Mars M."/>
            <person name="Brachmann A."/>
            <person name="Marin M."/>
        </authorList>
    </citation>
    <scope>NUCLEOTIDE SEQUENCE [LARGE SCALE GENOMIC DNA]</scope>
    <source>
        <strain evidence="8">aSej3</strain>
    </source>
</reference>
<comment type="caution">
    <text evidence="7">The sequence shown here is derived from an EMBL/GenBank/DDBJ whole genome shotgun (WGS) entry which is preliminary data.</text>
</comment>
<dbReference type="InterPro" id="IPR036010">
    <property type="entry name" value="2Fe-2S_ferredoxin-like_sf"/>
</dbReference>
<dbReference type="AlphaFoldDB" id="A0A5S4YD00"/>
<dbReference type="PANTHER" id="PTHR43081:SF17">
    <property type="entry name" value="BLL5647 PROTEIN"/>
    <property type="match status" value="1"/>
</dbReference>
<comment type="subcellular location">
    <subcellularLocation>
        <location evidence="1">Cell membrane</location>
        <topology evidence="1">Multi-pass membrane protein</topology>
    </subcellularLocation>
</comment>
<dbReference type="Gene3D" id="3.10.20.30">
    <property type="match status" value="1"/>
</dbReference>
<keyword evidence="8" id="KW-1185">Reference proteome</keyword>
<dbReference type="GO" id="GO:0051536">
    <property type="term" value="F:iron-sulfur cluster binding"/>
    <property type="evidence" value="ECO:0007669"/>
    <property type="project" value="InterPro"/>
</dbReference>
<protein>
    <submittedName>
        <fullName evidence="7">Adenylate/guanylate cyclase domain-containing protein</fullName>
    </submittedName>
</protein>